<dbReference type="PANTHER" id="PTHR13179">
    <property type="entry name" value="DEP DOMAIN CONTAINING PROTEIN 5"/>
    <property type="match status" value="1"/>
</dbReference>
<dbReference type="InterPro" id="IPR045838">
    <property type="entry name" value="DEPDC5_CTD"/>
</dbReference>
<dbReference type="GO" id="GO:0005096">
    <property type="term" value="F:GTPase activator activity"/>
    <property type="evidence" value="ECO:0007669"/>
    <property type="project" value="InterPro"/>
</dbReference>
<accession>A0A811V2U2</accession>
<dbReference type="GO" id="GO:1990130">
    <property type="term" value="C:GATOR1 complex"/>
    <property type="evidence" value="ECO:0007669"/>
    <property type="project" value="TreeGrafter"/>
</dbReference>
<comment type="caution">
    <text evidence="3">The sequence shown here is derived from an EMBL/GenBank/DDBJ whole genome shotgun (WGS) entry which is preliminary data.</text>
</comment>
<dbReference type="GO" id="GO:0034198">
    <property type="term" value="P:cellular response to amino acid starvation"/>
    <property type="evidence" value="ECO:0007669"/>
    <property type="project" value="TreeGrafter"/>
</dbReference>
<name>A0A811V2U2_CERCA</name>
<dbReference type="PANTHER" id="PTHR13179:SF8">
    <property type="entry name" value="GATOR COMPLEX PROTEIN DEPDC5"/>
    <property type="match status" value="1"/>
</dbReference>
<keyword evidence="4" id="KW-1185">Reference proteome</keyword>
<dbReference type="InterPro" id="IPR027244">
    <property type="entry name" value="IML1"/>
</dbReference>
<dbReference type="AlphaFoldDB" id="A0A811V2U2"/>
<gene>
    <name evidence="3" type="ORF">CCAP1982_LOCUS12219</name>
</gene>
<evidence type="ECO:0000313" key="4">
    <source>
        <dbReference type="Proteomes" id="UP000606786"/>
    </source>
</evidence>
<dbReference type="GO" id="GO:0005765">
    <property type="term" value="C:lysosomal membrane"/>
    <property type="evidence" value="ECO:0007669"/>
    <property type="project" value="TreeGrafter"/>
</dbReference>
<organism evidence="3 4">
    <name type="scientific">Ceratitis capitata</name>
    <name type="common">Mediterranean fruit fly</name>
    <name type="synonym">Tephritis capitata</name>
    <dbReference type="NCBI Taxonomy" id="7213"/>
    <lineage>
        <taxon>Eukaryota</taxon>
        <taxon>Metazoa</taxon>
        <taxon>Ecdysozoa</taxon>
        <taxon>Arthropoda</taxon>
        <taxon>Hexapoda</taxon>
        <taxon>Insecta</taxon>
        <taxon>Pterygota</taxon>
        <taxon>Neoptera</taxon>
        <taxon>Endopterygota</taxon>
        <taxon>Diptera</taxon>
        <taxon>Brachycera</taxon>
        <taxon>Muscomorpha</taxon>
        <taxon>Tephritoidea</taxon>
        <taxon>Tephritidae</taxon>
        <taxon>Ceratitis</taxon>
        <taxon>Ceratitis</taxon>
    </lineage>
</organism>
<dbReference type="EMBL" id="CAJHJT010000034">
    <property type="protein sequence ID" value="CAD7003783.1"/>
    <property type="molecule type" value="Genomic_DNA"/>
</dbReference>
<protein>
    <submittedName>
        <fullName evidence="3">(Mediterranean fruit fly) hypothetical protein</fullName>
    </submittedName>
</protein>
<evidence type="ECO:0000313" key="3">
    <source>
        <dbReference type="EMBL" id="CAD7003783.1"/>
    </source>
</evidence>
<dbReference type="Proteomes" id="UP000606786">
    <property type="component" value="Unassembled WGS sequence"/>
</dbReference>
<proteinExistence type="predicted"/>
<sequence>MCVLLPTTILGVDWKSLTIPACLPITTDYFPDKRSLHNDYVISDYTLLPDDVNIDYANSRAVYRKPLSTEEVFREIVSQRLAQGFQLIVVEEKSAQPAQAPCCGGSKQQKPSTVLGMVAPTEVTKEYMLSIGRIFHRITLVGSVITVTGYRPRHPYPPINVDYRYRFHAPQHETYEISGVNFTTEKLENFNWNFMDHYICTRGDRDYSLMESLKYWRYRMYLLPTDNLAMKKIIEYGSQRCDIYTDLAVDNTKKQVEDFMRFMEVHINKVKRQRVHDSPTAQSHLTRRRHSTSIISRPQPNQGLVNSPFRERVGSNRLPEKRPSFISKPVMKVDRGRISPAADAAAIALNTDLNHREDHDDGFVTEVKLRPNSNLTEVLEAMKHPQTGVAFFTQTTSLPNYTFVSHEALLWLKARMDNSRNPLEILEAMRKERMICHASGDWDKQIIPGFYLYYIPQPEKQPVKVENHKVLPPDFNAFEHEWMEIELQGCNHLWFEEAKMPNIPTFLRDIPSAQSWADYSQNNRIYRNSHLEINVNQKSDRMEWGHVKYHTVMQPGYAFEIVVEWVTASGPIVGDLIWGWTRKANHCNYELISVPADPMAEPFTEKSDPLRGPIFIPLSEKFLSSKGVMFGEFSEESRADRMLLFQEAILARFGFLPCVIEKKFSFNKDIPKEYQYVHCSGHMFVLIRCSKNNYQIESPSRQEANVTRCVYGHTNNTNVPKKVGFLWAWNHMIPNKKWKSLVIKNSPDGELFQLKMLKDFRDFCSDTDERLSKFWELCYELKRKSLKADSNNEGKLK</sequence>
<dbReference type="OrthoDB" id="39497at2759"/>
<dbReference type="GO" id="GO:0010508">
    <property type="term" value="P:positive regulation of autophagy"/>
    <property type="evidence" value="ECO:0007669"/>
    <property type="project" value="TreeGrafter"/>
</dbReference>
<feature type="region of interest" description="Disordered" evidence="1">
    <location>
        <begin position="273"/>
        <end position="309"/>
    </location>
</feature>
<reference evidence="3" key="1">
    <citation type="submission" date="2020-11" db="EMBL/GenBank/DDBJ databases">
        <authorList>
            <person name="Whitehead M."/>
        </authorList>
    </citation>
    <scope>NUCLEOTIDE SEQUENCE</scope>
    <source>
        <strain evidence="3">EGII</strain>
    </source>
</reference>
<evidence type="ECO:0000259" key="2">
    <source>
        <dbReference type="Pfam" id="PF19418"/>
    </source>
</evidence>
<evidence type="ECO:0000256" key="1">
    <source>
        <dbReference type="SAM" id="MobiDB-lite"/>
    </source>
</evidence>
<dbReference type="Pfam" id="PF19418">
    <property type="entry name" value="DEPDC5_CTD"/>
    <property type="match status" value="1"/>
</dbReference>
<feature type="domain" description="DEPDC5 C-terminal" evidence="2">
    <location>
        <begin position="470"/>
        <end position="768"/>
    </location>
</feature>
<dbReference type="GO" id="GO:1904262">
    <property type="term" value="P:negative regulation of TORC1 signaling"/>
    <property type="evidence" value="ECO:0007669"/>
    <property type="project" value="TreeGrafter"/>
</dbReference>